<organism evidence="1 2">
    <name type="scientific">Coregonus suidteri</name>
    <dbReference type="NCBI Taxonomy" id="861788"/>
    <lineage>
        <taxon>Eukaryota</taxon>
        <taxon>Metazoa</taxon>
        <taxon>Chordata</taxon>
        <taxon>Craniata</taxon>
        <taxon>Vertebrata</taxon>
        <taxon>Euteleostomi</taxon>
        <taxon>Actinopterygii</taxon>
        <taxon>Neopterygii</taxon>
        <taxon>Teleostei</taxon>
        <taxon>Protacanthopterygii</taxon>
        <taxon>Salmoniformes</taxon>
        <taxon>Salmonidae</taxon>
        <taxon>Coregoninae</taxon>
        <taxon>Coregonus</taxon>
    </lineage>
</organism>
<evidence type="ECO:0000313" key="1">
    <source>
        <dbReference type="EMBL" id="KAK6292267.1"/>
    </source>
</evidence>
<sequence length="95" mass="10646">GSRQTLGVCGGKEVGRLWECVEVRKSSDWECVEVLSPGAETGPQQPSHMYRVPRSGGLICLLSCKKYFLCAKAIPWLPIHIAPDKRTFVLHNEYM</sequence>
<reference evidence="1 2" key="1">
    <citation type="submission" date="2021-04" db="EMBL/GenBank/DDBJ databases">
        <authorList>
            <person name="De Guttry C."/>
            <person name="Zahm M."/>
            <person name="Klopp C."/>
            <person name="Cabau C."/>
            <person name="Louis A."/>
            <person name="Berthelot C."/>
            <person name="Parey E."/>
            <person name="Roest Crollius H."/>
            <person name="Montfort J."/>
            <person name="Robinson-Rechavi M."/>
            <person name="Bucao C."/>
            <person name="Bouchez O."/>
            <person name="Gislard M."/>
            <person name="Lluch J."/>
            <person name="Milhes M."/>
            <person name="Lampietro C."/>
            <person name="Lopez Roques C."/>
            <person name="Donnadieu C."/>
            <person name="Braasch I."/>
            <person name="Desvignes T."/>
            <person name="Postlethwait J."/>
            <person name="Bobe J."/>
            <person name="Wedekind C."/>
            <person name="Guiguen Y."/>
        </authorList>
    </citation>
    <scope>NUCLEOTIDE SEQUENCE [LARGE SCALE GENOMIC DNA]</scope>
    <source>
        <strain evidence="1">Cs_M1</strain>
        <tissue evidence="1">Blood</tissue>
    </source>
</reference>
<name>A0AAN8QJX8_9TELE</name>
<comment type="caution">
    <text evidence="1">The sequence shown here is derived from an EMBL/GenBank/DDBJ whole genome shotgun (WGS) entry which is preliminary data.</text>
</comment>
<keyword evidence="2" id="KW-1185">Reference proteome</keyword>
<feature type="non-terminal residue" evidence="1">
    <location>
        <position position="1"/>
    </location>
</feature>
<protein>
    <submittedName>
        <fullName evidence="1">Uncharacterized protein</fullName>
    </submittedName>
</protein>
<evidence type="ECO:0000313" key="2">
    <source>
        <dbReference type="Proteomes" id="UP001356427"/>
    </source>
</evidence>
<dbReference type="EMBL" id="JAGTTL010000038">
    <property type="protein sequence ID" value="KAK6292267.1"/>
    <property type="molecule type" value="Genomic_DNA"/>
</dbReference>
<accession>A0AAN8QJX8</accession>
<gene>
    <name evidence="1" type="ORF">J4Q44_G00368510</name>
</gene>
<dbReference type="AlphaFoldDB" id="A0AAN8QJX8"/>
<dbReference type="Proteomes" id="UP001356427">
    <property type="component" value="Unassembled WGS sequence"/>
</dbReference>
<proteinExistence type="predicted"/>